<dbReference type="AlphaFoldDB" id="A0A1M6K1X2"/>
<organism evidence="3 4">
    <name type="scientific">Pseudobutyrivibrio xylanivorans DSM 14809</name>
    <dbReference type="NCBI Taxonomy" id="1123012"/>
    <lineage>
        <taxon>Bacteria</taxon>
        <taxon>Bacillati</taxon>
        <taxon>Bacillota</taxon>
        <taxon>Clostridia</taxon>
        <taxon>Lachnospirales</taxon>
        <taxon>Lachnospiraceae</taxon>
        <taxon>Pseudobutyrivibrio</taxon>
    </lineage>
</organism>
<gene>
    <name evidence="3" type="ORF">SAMN02745725_02756</name>
</gene>
<dbReference type="InterPro" id="IPR005094">
    <property type="entry name" value="Endonuclease_MobA/VirD2"/>
</dbReference>
<evidence type="ECO:0000313" key="4">
    <source>
        <dbReference type="Proteomes" id="UP000184185"/>
    </source>
</evidence>
<evidence type="ECO:0000313" key="3">
    <source>
        <dbReference type="EMBL" id="SHJ52969.1"/>
    </source>
</evidence>
<feature type="region of interest" description="Disordered" evidence="1">
    <location>
        <begin position="369"/>
        <end position="388"/>
    </location>
</feature>
<keyword evidence="4" id="KW-1185">Reference proteome</keyword>
<name>A0A1M6K1X2_PSEXY</name>
<sequence length="388" mass="45834">MATTRIIPLHLNKGKTMSQCLEERLAYALNEEKNEKGKYVSSYECDIRTADVEFLLHKQMYYNQVAGVRSNEVIAYQIRQSFKPGEITPEKANEIGYELAMRFTKGKYAFIVSTHTDKAHIHNHIIFNSVSTDGKRKFNNYYLSSMVVRKISDCLCLENGLSVIKNPMSYSERKVKGSYTRKANFKDKRIEFLKDVQNKALEGKGKGYITWAKRFNAKQMAKTILFLEEKKIASYEELCKITDERTQKIDRLKESIKEHEAYLEKNKRMQNAIIDYSKNKKYFDEYKASGYSKKYYSQHEEEIIRFKAAMEIYKELGDKNLFNLKKLREEYGTVLEIKKTEYLEYKELRKDIYDYYVARKNLEMLYGEEKGRGSSERKRENSHLENVL</sequence>
<reference evidence="3 4" key="1">
    <citation type="submission" date="2016-11" db="EMBL/GenBank/DDBJ databases">
        <authorList>
            <person name="Jaros S."/>
            <person name="Januszkiewicz K."/>
            <person name="Wedrychowicz H."/>
        </authorList>
    </citation>
    <scope>NUCLEOTIDE SEQUENCE [LARGE SCALE GENOMIC DNA]</scope>
    <source>
        <strain evidence="3 4">DSM 14809</strain>
    </source>
</reference>
<dbReference type="RefSeq" id="WP_072919040.1">
    <property type="nucleotide sequence ID" value="NZ_FQYQ01000027.1"/>
</dbReference>
<evidence type="ECO:0000259" key="2">
    <source>
        <dbReference type="Pfam" id="PF03432"/>
    </source>
</evidence>
<evidence type="ECO:0000256" key="1">
    <source>
        <dbReference type="SAM" id="MobiDB-lite"/>
    </source>
</evidence>
<protein>
    <submittedName>
        <fullName evidence="3">Relaxase/Mobilisation nuclease domain-containing protein</fullName>
    </submittedName>
</protein>
<dbReference type="OrthoDB" id="9763513at2"/>
<dbReference type="Pfam" id="PF03432">
    <property type="entry name" value="Relaxase"/>
    <property type="match status" value="1"/>
</dbReference>
<accession>A0A1M6K1X2</accession>
<feature type="domain" description="MobA/VirD2-like nuclease" evidence="2">
    <location>
        <begin position="27"/>
        <end position="161"/>
    </location>
</feature>
<proteinExistence type="predicted"/>
<dbReference type="Proteomes" id="UP000184185">
    <property type="component" value="Unassembled WGS sequence"/>
</dbReference>
<dbReference type="EMBL" id="FQYQ01000027">
    <property type="protein sequence ID" value="SHJ52969.1"/>
    <property type="molecule type" value="Genomic_DNA"/>
</dbReference>